<dbReference type="GO" id="GO:0000981">
    <property type="term" value="F:DNA-binding transcription factor activity, RNA polymerase II-specific"/>
    <property type="evidence" value="ECO:0007669"/>
    <property type="project" value="InterPro"/>
</dbReference>
<gene>
    <name evidence="5" type="ORF">FN846DRAFT_786923</name>
</gene>
<feature type="compositionally biased region" description="Polar residues" evidence="3">
    <location>
        <begin position="1"/>
        <end position="19"/>
    </location>
</feature>
<feature type="region of interest" description="Disordered" evidence="3">
    <location>
        <begin position="1"/>
        <end position="84"/>
    </location>
</feature>
<keyword evidence="6" id="KW-1185">Reference proteome</keyword>
<protein>
    <submittedName>
        <fullName evidence="5">Fungal-specific transcription factor domain-containing protein</fullName>
    </submittedName>
</protein>
<evidence type="ECO:0000313" key="5">
    <source>
        <dbReference type="EMBL" id="KAA8894139.1"/>
    </source>
</evidence>
<dbReference type="Pfam" id="PF00172">
    <property type="entry name" value="Zn_clus"/>
    <property type="match status" value="1"/>
</dbReference>
<proteinExistence type="predicted"/>
<dbReference type="Proteomes" id="UP000326924">
    <property type="component" value="Unassembled WGS sequence"/>
</dbReference>
<dbReference type="EMBL" id="VXIS01000362">
    <property type="protein sequence ID" value="KAA8894139.1"/>
    <property type="molecule type" value="Genomic_DNA"/>
</dbReference>
<dbReference type="SUPFAM" id="SSF57701">
    <property type="entry name" value="Zn2/Cys6 DNA-binding domain"/>
    <property type="match status" value="1"/>
</dbReference>
<reference evidence="5 6" key="1">
    <citation type="submission" date="2019-09" db="EMBL/GenBank/DDBJ databases">
        <title>Draft genome of the ectomycorrhizal ascomycete Sphaerosporella brunnea.</title>
        <authorList>
            <consortium name="DOE Joint Genome Institute"/>
            <person name="Benucci G.M."/>
            <person name="Marozzi G."/>
            <person name="Antonielli L."/>
            <person name="Sanchez S."/>
            <person name="Marco P."/>
            <person name="Wang X."/>
            <person name="Falini L.B."/>
            <person name="Barry K."/>
            <person name="Haridas S."/>
            <person name="Lipzen A."/>
            <person name="Labutti K."/>
            <person name="Grigoriev I.V."/>
            <person name="Murat C."/>
            <person name="Martin F."/>
            <person name="Albertini E."/>
            <person name="Donnini D."/>
            <person name="Bonito G."/>
        </authorList>
    </citation>
    <scope>NUCLEOTIDE SEQUENCE [LARGE SCALE GENOMIC DNA]</scope>
    <source>
        <strain evidence="5 6">Sb_GMNB300</strain>
    </source>
</reference>
<dbReference type="PROSITE" id="PS50048">
    <property type="entry name" value="ZN2_CY6_FUNGAL_2"/>
    <property type="match status" value="1"/>
</dbReference>
<evidence type="ECO:0000259" key="4">
    <source>
        <dbReference type="PROSITE" id="PS50048"/>
    </source>
</evidence>
<evidence type="ECO:0000256" key="2">
    <source>
        <dbReference type="ARBA" id="ARBA00023242"/>
    </source>
</evidence>
<feature type="domain" description="Zn(2)-C6 fungal-type" evidence="4">
    <location>
        <begin position="85"/>
        <end position="115"/>
    </location>
</feature>
<comment type="subcellular location">
    <subcellularLocation>
        <location evidence="1">Nucleus</location>
    </subcellularLocation>
</comment>
<dbReference type="GO" id="GO:0045944">
    <property type="term" value="P:positive regulation of transcription by RNA polymerase II"/>
    <property type="evidence" value="ECO:0007669"/>
    <property type="project" value="TreeGrafter"/>
</dbReference>
<feature type="compositionally biased region" description="Low complexity" evidence="3">
    <location>
        <begin position="23"/>
        <end position="35"/>
    </location>
</feature>
<dbReference type="OrthoDB" id="3598904at2759"/>
<dbReference type="PANTHER" id="PTHR37534">
    <property type="entry name" value="TRANSCRIPTIONAL ACTIVATOR PROTEIN UGA3"/>
    <property type="match status" value="1"/>
</dbReference>
<dbReference type="InterPro" id="IPR036864">
    <property type="entry name" value="Zn2-C6_fun-type_DNA-bd_sf"/>
</dbReference>
<dbReference type="InParanoid" id="A0A5J5EGS8"/>
<evidence type="ECO:0000256" key="3">
    <source>
        <dbReference type="SAM" id="MobiDB-lite"/>
    </source>
</evidence>
<evidence type="ECO:0000256" key="1">
    <source>
        <dbReference type="ARBA" id="ARBA00004123"/>
    </source>
</evidence>
<keyword evidence="2" id="KW-0539">Nucleus</keyword>
<dbReference type="SMART" id="SM00066">
    <property type="entry name" value="GAL4"/>
    <property type="match status" value="1"/>
</dbReference>
<feature type="region of interest" description="Disordered" evidence="3">
    <location>
        <begin position="248"/>
        <end position="277"/>
    </location>
</feature>
<dbReference type="PROSITE" id="PS00463">
    <property type="entry name" value="ZN2_CY6_FUNGAL_1"/>
    <property type="match status" value="1"/>
</dbReference>
<dbReference type="GO" id="GO:0008270">
    <property type="term" value="F:zinc ion binding"/>
    <property type="evidence" value="ECO:0007669"/>
    <property type="project" value="InterPro"/>
</dbReference>
<sequence>MRDQSYLQQLETTDQSSCALGNPSSSSSSSPSSSSRLAPIAPKSGQQTERGLLSLATSPPDLAAPFAASNSSLPKGRLPPRSRSGCWTCRTRKVKCDEKHPKCGQCVRLQHRCDYSPRISFRDDTQRIMGRMPDVSTRGSIVWDREECLFSPPPIDVDALPRFADLTNDDDRELKAITKRPGTYNLICNPDSFLALEEEDEEEGGGDGGAPHHDVESELAWNSILDLPAANDDPEIVILRKFEEPTPSRRTSLSLSAGHGKGKSSRQTSSDLGAPGDIGLGQIEWPPMLDAEELVTKDLEYYRQYLAPKLMKMHDAGLQPSGTTPFPGGLNLDPFESESISFPPLFHAIVALSALSSSHRAGYCALDALQHYQQALPTLQTSLHDLQSDGTLFTHFLLLIYEIEAAEQWREGMWQQHLTQLLCILQTRMDGRGKERLPYLLWWLVVIDTYAALTAGGNGELVNKLLEKGCMPDPQDITAPLAPIEAPEILTLFEEVLGLAQKVFVHASKLGQLSHKMRDPKASAALDAVVYGESECYQIVYQLKNVWQTEQPRVEDLITSAAISGASSARALYNTAVIFGHTSVFPLQRASLTAERLGEVQAAISAIIAQATSLDHELVPSSSSSSLVTNHRYMLFPLFIAGIESGSLDEKMWVADTLMAFEKDSVGSNIQVVNGVLREVYARQEHDGVVDWVEFMGERGWRLVIYDI</sequence>
<comment type="caution">
    <text evidence="5">The sequence shown here is derived from an EMBL/GenBank/DDBJ whole genome shotgun (WGS) entry which is preliminary data.</text>
</comment>
<evidence type="ECO:0000313" key="6">
    <source>
        <dbReference type="Proteomes" id="UP000326924"/>
    </source>
</evidence>
<organism evidence="5 6">
    <name type="scientific">Sphaerosporella brunnea</name>
    <dbReference type="NCBI Taxonomy" id="1250544"/>
    <lineage>
        <taxon>Eukaryota</taxon>
        <taxon>Fungi</taxon>
        <taxon>Dikarya</taxon>
        <taxon>Ascomycota</taxon>
        <taxon>Pezizomycotina</taxon>
        <taxon>Pezizomycetes</taxon>
        <taxon>Pezizales</taxon>
        <taxon>Pyronemataceae</taxon>
        <taxon>Sphaerosporella</taxon>
    </lineage>
</organism>
<dbReference type="Gene3D" id="4.10.240.10">
    <property type="entry name" value="Zn(2)-C6 fungal-type DNA-binding domain"/>
    <property type="match status" value="1"/>
</dbReference>
<dbReference type="GO" id="GO:0000976">
    <property type="term" value="F:transcription cis-regulatory region binding"/>
    <property type="evidence" value="ECO:0007669"/>
    <property type="project" value="TreeGrafter"/>
</dbReference>
<accession>A0A5J5EGS8</accession>
<dbReference type="InterPro" id="IPR001138">
    <property type="entry name" value="Zn2Cys6_DnaBD"/>
</dbReference>
<name>A0A5J5EGS8_9PEZI</name>
<dbReference type="PANTHER" id="PTHR37534:SF49">
    <property type="entry name" value="LYSINE BIOSYNTHESIS REGULATORY PROTEIN LYS14"/>
    <property type="match status" value="1"/>
</dbReference>
<dbReference type="CDD" id="cd00067">
    <property type="entry name" value="GAL4"/>
    <property type="match status" value="1"/>
</dbReference>
<dbReference type="GO" id="GO:0005634">
    <property type="term" value="C:nucleus"/>
    <property type="evidence" value="ECO:0007669"/>
    <property type="project" value="UniProtKB-SubCell"/>
</dbReference>
<dbReference type="Pfam" id="PF11951">
    <property type="entry name" value="Fungal_trans_2"/>
    <property type="match status" value="1"/>
</dbReference>
<dbReference type="InterPro" id="IPR021858">
    <property type="entry name" value="Fun_TF"/>
</dbReference>
<dbReference type="AlphaFoldDB" id="A0A5J5EGS8"/>